<reference evidence="2 3" key="1">
    <citation type="submission" date="2016-10" db="EMBL/GenBank/DDBJ databases">
        <authorList>
            <person name="de Groot N.N."/>
        </authorList>
    </citation>
    <scope>NUCLEOTIDE SEQUENCE [LARGE SCALE GENOMIC DNA]</scope>
    <source>
        <strain evidence="2 3">DSM 16957</strain>
    </source>
</reference>
<evidence type="ECO:0000256" key="1">
    <source>
        <dbReference type="SAM" id="MobiDB-lite"/>
    </source>
</evidence>
<protein>
    <submittedName>
        <fullName evidence="2">Uncharacterized protein</fullName>
    </submittedName>
</protein>
<dbReference type="Proteomes" id="UP000199603">
    <property type="component" value="Unassembled WGS sequence"/>
</dbReference>
<dbReference type="EMBL" id="FNAG01000007">
    <property type="protein sequence ID" value="SDD78717.1"/>
    <property type="molecule type" value="Genomic_DNA"/>
</dbReference>
<keyword evidence="3" id="KW-1185">Reference proteome</keyword>
<gene>
    <name evidence="2" type="ORF">SAMN04488509_10736</name>
</gene>
<feature type="compositionally biased region" description="Basic residues" evidence="1">
    <location>
        <begin position="85"/>
        <end position="97"/>
    </location>
</feature>
<sequence>MRTRHNPNVDAVRVFVNVMGETVRRIEAGDFFKEYTPEFRRGAAAALRLYIESGSAVFLDPPAQRAAEPKQGPAGIRLVVDNTAKKKPRAGGRRRGAKQPQHSPQPEK</sequence>
<dbReference type="STRING" id="265719.SAMN04488509_10736"/>
<evidence type="ECO:0000313" key="2">
    <source>
        <dbReference type="EMBL" id="SDD78717.1"/>
    </source>
</evidence>
<evidence type="ECO:0000313" key="3">
    <source>
        <dbReference type="Proteomes" id="UP000199603"/>
    </source>
</evidence>
<name>A0A1G6XMZ2_9GAMM</name>
<organism evidence="2 3">
    <name type="scientific">Aquimonas voraii</name>
    <dbReference type="NCBI Taxonomy" id="265719"/>
    <lineage>
        <taxon>Bacteria</taxon>
        <taxon>Pseudomonadati</taxon>
        <taxon>Pseudomonadota</taxon>
        <taxon>Gammaproteobacteria</taxon>
        <taxon>Lysobacterales</taxon>
        <taxon>Lysobacteraceae</taxon>
        <taxon>Aquimonas</taxon>
    </lineage>
</organism>
<feature type="region of interest" description="Disordered" evidence="1">
    <location>
        <begin position="64"/>
        <end position="108"/>
    </location>
</feature>
<accession>A0A1G6XMZ2</accession>
<proteinExistence type="predicted"/>
<dbReference type="AlphaFoldDB" id="A0A1G6XMZ2"/>